<dbReference type="PANTHER" id="PTHR12883">
    <property type="entry name" value="ADIPOCYTE-SPECIFIC PROTEIN 4-RELATED"/>
    <property type="match status" value="1"/>
</dbReference>
<keyword evidence="1 9" id="KW-0812">Transmembrane</keyword>
<dbReference type="InterPro" id="IPR012879">
    <property type="entry name" value="CCDC47"/>
</dbReference>
<dbReference type="AlphaFoldDB" id="A0A9D4FBZ4"/>
<dbReference type="GO" id="GO:0032469">
    <property type="term" value="P:endoplasmic reticulum calcium ion homeostasis"/>
    <property type="evidence" value="ECO:0007669"/>
    <property type="project" value="InterPro"/>
</dbReference>
<proteinExistence type="inferred from homology"/>
<keyword evidence="11" id="KW-1185">Reference proteome</keyword>
<gene>
    <name evidence="10" type="ORF">DPMN_149564</name>
</gene>
<feature type="transmembrane region" description="Helical" evidence="9">
    <location>
        <begin position="174"/>
        <end position="193"/>
    </location>
</feature>
<dbReference type="Proteomes" id="UP000828390">
    <property type="component" value="Unassembled WGS sequence"/>
</dbReference>
<evidence type="ECO:0000313" key="10">
    <source>
        <dbReference type="EMBL" id="KAH3796000.1"/>
    </source>
</evidence>
<evidence type="ECO:0000256" key="4">
    <source>
        <dbReference type="ARBA" id="ARBA00034697"/>
    </source>
</evidence>
<feature type="region of interest" description="Disordered" evidence="8">
    <location>
        <begin position="475"/>
        <end position="515"/>
    </location>
</feature>
<evidence type="ECO:0000256" key="8">
    <source>
        <dbReference type="SAM" id="MobiDB-lite"/>
    </source>
</evidence>
<evidence type="ECO:0000256" key="1">
    <source>
        <dbReference type="ARBA" id="ARBA00022692"/>
    </source>
</evidence>
<keyword evidence="2 9" id="KW-1133">Transmembrane helix</keyword>
<keyword evidence="3 9" id="KW-0472">Membrane</keyword>
<feature type="compositionally biased region" description="Basic and acidic residues" evidence="8">
    <location>
        <begin position="101"/>
        <end position="111"/>
    </location>
</feature>
<comment type="similarity">
    <text evidence="5">Belongs to the CCDC47 family.</text>
</comment>
<comment type="subcellular location">
    <subcellularLocation>
        <location evidence="4">Rough endoplasmic reticulum membrane</location>
        <topology evidence="4">Single-pass type I membrane protein</topology>
    </subcellularLocation>
</comment>
<feature type="compositionally biased region" description="Basic and acidic residues" evidence="8">
    <location>
        <begin position="475"/>
        <end position="498"/>
    </location>
</feature>
<evidence type="ECO:0000256" key="5">
    <source>
        <dbReference type="ARBA" id="ARBA00034746"/>
    </source>
</evidence>
<evidence type="ECO:0000256" key="2">
    <source>
        <dbReference type="ARBA" id="ARBA00022989"/>
    </source>
</evidence>
<dbReference type="Pfam" id="PF07946">
    <property type="entry name" value="CCDC47"/>
    <property type="match status" value="1"/>
</dbReference>
<dbReference type="PANTHER" id="PTHR12883:SF0">
    <property type="entry name" value="PAT COMPLEX SUBUNIT CCDC47"/>
    <property type="match status" value="1"/>
</dbReference>
<reference evidence="10" key="2">
    <citation type="submission" date="2020-11" db="EMBL/GenBank/DDBJ databases">
        <authorList>
            <person name="McCartney M.A."/>
            <person name="Auch B."/>
            <person name="Kono T."/>
            <person name="Mallez S."/>
            <person name="Becker A."/>
            <person name="Gohl D.M."/>
            <person name="Silverstein K.A.T."/>
            <person name="Koren S."/>
            <person name="Bechman K.B."/>
            <person name="Herman A."/>
            <person name="Abrahante J.E."/>
            <person name="Garbe J."/>
        </authorList>
    </citation>
    <scope>NUCLEOTIDE SEQUENCE</scope>
    <source>
        <strain evidence="10">Duluth1</strain>
        <tissue evidence="10">Whole animal</tissue>
    </source>
</reference>
<name>A0A9D4FBZ4_DREPO</name>
<accession>A0A9D4FBZ4</accession>
<comment type="caution">
    <text evidence="10">The sequence shown here is derived from an EMBL/GenBank/DDBJ whole genome shotgun (WGS) entry which is preliminary data.</text>
</comment>
<feature type="compositionally biased region" description="Acidic residues" evidence="8">
    <location>
        <begin position="112"/>
        <end position="139"/>
    </location>
</feature>
<reference evidence="10" key="1">
    <citation type="journal article" date="2019" name="bioRxiv">
        <title>The Genome of the Zebra Mussel, Dreissena polymorpha: A Resource for Invasive Species Research.</title>
        <authorList>
            <person name="McCartney M.A."/>
            <person name="Auch B."/>
            <person name="Kono T."/>
            <person name="Mallez S."/>
            <person name="Zhang Y."/>
            <person name="Obille A."/>
            <person name="Becker A."/>
            <person name="Abrahante J.E."/>
            <person name="Garbe J."/>
            <person name="Badalamenti J.P."/>
            <person name="Herman A."/>
            <person name="Mangelson H."/>
            <person name="Liachko I."/>
            <person name="Sullivan S."/>
            <person name="Sone E.D."/>
            <person name="Koren S."/>
            <person name="Silverstein K.A.T."/>
            <person name="Beckman K.B."/>
            <person name="Gohl D.M."/>
        </authorList>
    </citation>
    <scope>NUCLEOTIDE SEQUENCE</scope>
    <source>
        <strain evidence="10">Duluth1</strain>
        <tissue evidence="10">Whole animal</tissue>
    </source>
</reference>
<evidence type="ECO:0000256" key="7">
    <source>
        <dbReference type="ARBA" id="ARBA00034902"/>
    </source>
</evidence>
<protein>
    <recommendedName>
        <fullName evidence="6">PAT complex subunit CCDC47</fullName>
    </recommendedName>
    <alternativeName>
        <fullName evidence="7">Coiled-coil domain-containing protein 47</fullName>
    </alternativeName>
</protein>
<evidence type="ECO:0000256" key="3">
    <source>
        <dbReference type="ARBA" id="ARBA00023136"/>
    </source>
</evidence>
<feature type="region of interest" description="Disordered" evidence="8">
    <location>
        <begin position="79"/>
        <end position="153"/>
    </location>
</feature>
<evidence type="ECO:0000256" key="6">
    <source>
        <dbReference type="ARBA" id="ARBA00034875"/>
    </source>
</evidence>
<evidence type="ECO:0000313" key="11">
    <source>
        <dbReference type="Proteomes" id="UP000828390"/>
    </source>
</evidence>
<feature type="compositionally biased region" description="Basic and acidic residues" evidence="8">
    <location>
        <begin position="140"/>
        <end position="153"/>
    </location>
</feature>
<dbReference type="EMBL" id="JAIWYP010000007">
    <property type="protein sequence ID" value="KAH3796000.1"/>
    <property type="molecule type" value="Genomic_DNA"/>
</dbReference>
<feature type="compositionally biased region" description="Acidic residues" evidence="8">
    <location>
        <begin position="79"/>
        <end position="100"/>
    </location>
</feature>
<feature type="compositionally biased region" description="Basic residues" evidence="8">
    <location>
        <begin position="499"/>
        <end position="515"/>
    </location>
</feature>
<sequence length="515" mass="58833">MSPAEARLNPIASRSSQRILFPRRLRRTCFHLIQRVNMKLTLALSLVLLVFLCQNVGGKKSHKPADLDDNEFAEFEDFDDEGAEQEATVEEEADFPSESDDIVKTQAKKDDDNEEEEDEGVVENDDDEFEHFTDEDEFEGFDKESRPGKGKSHEVPDLKIAKVPIHLRTNWDSFYLEMLMLAGLGVYFLNFLAGKTKNGKLAQAWMSSHRSILEENFAIIGDDGLSKEAKGTGVFNKESENVYTLWCSGRTCVEGMLVELRLLKRQDLINVMTTIMKPASDQIIVKVTMDASSMDKFCFCIGQKKVMAKLLKEQPDLGQFTEKKAVENYNLPESFQLQSEIGEATSIVLDKKVCAYLEKYEQQIEYIHISDQYSGAKSQYDENQSKMPDVRPSLVFCFNVPGKGKTKTSDVDGMLPLMKLVFYCVDKVGRLALSKEKRLKAEKNRAKAAEGYLKAAHSQLQEAAQLRREEKRRLAKEKIMNEEDPEKARKWEERESKRDMKKKQAKTKMMKVKGM</sequence>
<organism evidence="10 11">
    <name type="scientific">Dreissena polymorpha</name>
    <name type="common">Zebra mussel</name>
    <name type="synonym">Mytilus polymorpha</name>
    <dbReference type="NCBI Taxonomy" id="45954"/>
    <lineage>
        <taxon>Eukaryota</taxon>
        <taxon>Metazoa</taxon>
        <taxon>Spiralia</taxon>
        <taxon>Lophotrochozoa</taxon>
        <taxon>Mollusca</taxon>
        <taxon>Bivalvia</taxon>
        <taxon>Autobranchia</taxon>
        <taxon>Heteroconchia</taxon>
        <taxon>Euheterodonta</taxon>
        <taxon>Imparidentia</taxon>
        <taxon>Neoheterodontei</taxon>
        <taxon>Myida</taxon>
        <taxon>Dreissenoidea</taxon>
        <taxon>Dreissenidae</taxon>
        <taxon>Dreissena</taxon>
    </lineage>
</organism>
<dbReference type="GO" id="GO:0030867">
    <property type="term" value="C:rough endoplasmic reticulum membrane"/>
    <property type="evidence" value="ECO:0007669"/>
    <property type="project" value="UniProtKB-SubCell"/>
</dbReference>
<dbReference type="GO" id="GO:0005509">
    <property type="term" value="F:calcium ion binding"/>
    <property type="evidence" value="ECO:0007669"/>
    <property type="project" value="InterPro"/>
</dbReference>
<evidence type="ECO:0000256" key="9">
    <source>
        <dbReference type="SAM" id="Phobius"/>
    </source>
</evidence>